<dbReference type="AlphaFoldDB" id="A0A8H7TNF9"/>
<keyword evidence="5" id="KW-0804">Transcription</keyword>
<dbReference type="CDD" id="cd00067">
    <property type="entry name" value="GAL4"/>
    <property type="match status" value="1"/>
</dbReference>
<protein>
    <recommendedName>
        <fullName evidence="8">Zn(2)-C6 fungal-type domain-containing protein</fullName>
    </recommendedName>
</protein>
<keyword evidence="2" id="KW-0862">Zinc</keyword>
<dbReference type="InterPro" id="IPR001138">
    <property type="entry name" value="Zn2Cys6_DnaBD"/>
</dbReference>
<gene>
    <name evidence="9" type="ORF">IM811_011895</name>
</gene>
<feature type="domain" description="Zn(2)-C6 fungal-type" evidence="8">
    <location>
        <begin position="20"/>
        <end position="48"/>
    </location>
</feature>
<proteinExistence type="predicted"/>
<keyword evidence="1" id="KW-0479">Metal-binding</keyword>
<dbReference type="SUPFAM" id="SSF57701">
    <property type="entry name" value="Zn2/Cys6 DNA-binding domain"/>
    <property type="match status" value="1"/>
</dbReference>
<evidence type="ECO:0000259" key="8">
    <source>
        <dbReference type="PROSITE" id="PS50048"/>
    </source>
</evidence>
<dbReference type="InterPro" id="IPR036864">
    <property type="entry name" value="Zn2-C6_fun-type_DNA-bd_sf"/>
</dbReference>
<evidence type="ECO:0000313" key="9">
    <source>
        <dbReference type="EMBL" id="KAF9753137.1"/>
    </source>
</evidence>
<dbReference type="GO" id="GO:0003677">
    <property type="term" value="F:DNA binding"/>
    <property type="evidence" value="ECO:0007669"/>
    <property type="project" value="UniProtKB-KW"/>
</dbReference>
<feature type="region of interest" description="Disordered" evidence="7">
    <location>
        <begin position="52"/>
        <end position="73"/>
    </location>
</feature>
<dbReference type="SMART" id="SM00066">
    <property type="entry name" value="GAL4"/>
    <property type="match status" value="1"/>
</dbReference>
<dbReference type="GO" id="GO:0000981">
    <property type="term" value="F:DNA-binding transcription factor activity, RNA polymerase II-specific"/>
    <property type="evidence" value="ECO:0007669"/>
    <property type="project" value="InterPro"/>
</dbReference>
<dbReference type="EMBL" id="JADCTT010000004">
    <property type="protein sequence ID" value="KAF9753137.1"/>
    <property type="molecule type" value="Genomic_DNA"/>
</dbReference>
<dbReference type="GO" id="GO:0008270">
    <property type="term" value="F:zinc ion binding"/>
    <property type="evidence" value="ECO:0007669"/>
    <property type="project" value="InterPro"/>
</dbReference>
<dbReference type="PANTHER" id="PTHR36206">
    <property type="entry name" value="ASPERCRYPTIN BIOSYNTHESIS CLUSTER-SPECIFIC TRANSCRIPTION REGULATOR ATNN-RELATED"/>
    <property type="match status" value="1"/>
</dbReference>
<dbReference type="Gene3D" id="4.10.240.10">
    <property type="entry name" value="Zn(2)-C6 fungal-type DNA-binding domain"/>
    <property type="match status" value="1"/>
</dbReference>
<evidence type="ECO:0000256" key="4">
    <source>
        <dbReference type="ARBA" id="ARBA00023125"/>
    </source>
</evidence>
<dbReference type="PROSITE" id="PS00463">
    <property type="entry name" value="ZN2_CY6_FUNGAL_1"/>
    <property type="match status" value="1"/>
</dbReference>
<name>A0A8H7TNF9_BIOOC</name>
<evidence type="ECO:0000256" key="7">
    <source>
        <dbReference type="SAM" id="MobiDB-lite"/>
    </source>
</evidence>
<dbReference type="PANTHER" id="PTHR36206:SF12">
    <property type="entry name" value="ASPERCRYPTIN BIOSYNTHESIS CLUSTER-SPECIFIC TRANSCRIPTION REGULATOR ATNN-RELATED"/>
    <property type="match status" value="1"/>
</dbReference>
<dbReference type="InterPro" id="IPR052360">
    <property type="entry name" value="Transcr_Regulatory_Proteins"/>
</dbReference>
<keyword evidence="4" id="KW-0238">DNA-binding</keyword>
<keyword evidence="6" id="KW-0539">Nucleus</keyword>
<evidence type="ECO:0000256" key="5">
    <source>
        <dbReference type="ARBA" id="ARBA00023163"/>
    </source>
</evidence>
<evidence type="ECO:0000256" key="1">
    <source>
        <dbReference type="ARBA" id="ARBA00022723"/>
    </source>
</evidence>
<comment type="caution">
    <text evidence="9">The sequence shown here is derived from an EMBL/GenBank/DDBJ whole genome shotgun (WGS) entry which is preliminary data.</text>
</comment>
<evidence type="ECO:0000256" key="3">
    <source>
        <dbReference type="ARBA" id="ARBA00023015"/>
    </source>
</evidence>
<keyword evidence="3" id="KW-0805">Transcription regulation</keyword>
<reference evidence="9" key="1">
    <citation type="submission" date="2020-10" db="EMBL/GenBank/DDBJ databases">
        <title>High-Quality Genome Resource of Clonostachys rosea strain S41 by Oxford Nanopore Long-Read Sequencing.</title>
        <authorList>
            <person name="Wang H."/>
        </authorList>
    </citation>
    <scope>NUCLEOTIDE SEQUENCE</scope>
    <source>
        <strain evidence="9">S41</strain>
    </source>
</reference>
<accession>A0A8H7TNF9</accession>
<dbReference type="PROSITE" id="PS50048">
    <property type="entry name" value="ZN2_CY6_FUNGAL_2"/>
    <property type="match status" value="1"/>
</dbReference>
<sequence length="537" mass="59825">MPKTELTIRKRAKHTRSNLGCGVCRIRRVRCDRTHPICQRCSSTGRVCDGYATQQSASTPSPQASNESSGHLTVRRTAGLPLAPRVKSSLQTSFPESLNDEETRAFHHFRQSTAADLAGEFATDFWGRLVLQVGHREPCVRHLTIAISSLHASLVNDGFATSLYPILPAEDLRSRAVAQYTKALHLFNQHIVSKQGSSFDVTMLCSLLCMTFEWLRTNHNAALVHLRSILRLVREWHETSTGSTGRITGNQTSYWSPSGHLIRSTLFPMLRRTMMEVRSIVNNADDMVFPAIEPETSDPDTFSNVVEARDSLFVILGDLYDLFVTVGPAKPKIRPRQPSGQKSLTPQARWDLWSTRLKNFLAQNPTQHSLAASLTLQIWQKTTGIMLAVKDVQQEVVFDIFTDTFKTIVDLSTQLYSLPRSGLSADMSIVAVLYFTATKCRHPVIRRRALGLLTAAPRREGIWQSEGAAKVAAEIMEIEEGFVTGEVTKETDLEESARVKQAVVDLGDEDTTWTIGMIMSGGGTWHRGLHPPFGLQN</sequence>
<evidence type="ECO:0000313" key="10">
    <source>
        <dbReference type="Proteomes" id="UP000616885"/>
    </source>
</evidence>
<dbReference type="Pfam" id="PF00172">
    <property type="entry name" value="Zn_clus"/>
    <property type="match status" value="1"/>
</dbReference>
<organism evidence="9 10">
    <name type="scientific">Bionectria ochroleuca</name>
    <name type="common">Gliocladium roseum</name>
    <dbReference type="NCBI Taxonomy" id="29856"/>
    <lineage>
        <taxon>Eukaryota</taxon>
        <taxon>Fungi</taxon>
        <taxon>Dikarya</taxon>
        <taxon>Ascomycota</taxon>
        <taxon>Pezizomycotina</taxon>
        <taxon>Sordariomycetes</taxon>
        <taxon>Hypocreomycetidae</taxon>
        <taxon>Hypocreales</taxon>
        <taxon>Bionectriaceae</taxon>
        <taxon>Clonostachys</taxon>
    </lineage>
</organism>
<evidence type="ECO:0000256" key="6">
    <source>
        <dbReference type="ARBA" id="ARBA00023242"/>
    </source>
</evidence>
<evidence type="ECO:0000256" key="2">
    <source>
        <dbReference type="ARBA" id="ARBA00022833"/>
    </source>
</evidence>
<feature type="compositionally biased region" description="Low complexity" evidence="7">
    <location>
        <begin position="52"/>
        <end position="65"/>
    </location>
</feature>
<dbReference type="Proteomes" id="UP000616885">
    <property type="component" value="Unassembled WGS sequence"/>
</dbReference>